<comment type="similarity">
    <text evidence="1">Belongs to the LysR transcriptional regulatory family.</text>
</comment>
<dbReference type="CDD" id="cd05466">
    <property type="entry name" value="PBP2_LTTR_substrate"/>
    <property type="match status" value="1"/>
</dbReference>
<reference evidence="8 9" key="1">
    <citation type="journal article" date="2018" name="Elife">
        <title>Discovery and characterization of a prevalent human gut bacterial enzyme sufficient for the inactivation of a family of plant toxins.</title>
        <authorList>
            <person name="Koppel N."/>
            <person name="Bisanz J.E."/>
            <person name="Pandelia M.E."/>
            <person name="Turnbaugh P.J."/>
            <person name="Balskus E.P."/>
        </authorList>
    </citation>
    <scope>NUCLEOTIDE SEQUENCE [LARGE SCALE GENOMIC DNA]</scope>
    <source>
        <strain evidence="7 9">16A</strain>
        <strain evidence="6 8">FAA1-1-60AUCSF</strain>
    </source>
</reference>
<dbReference type="EMBL" id="PPTY01000016">
    <property type="protein sequence ID" value="RDB84590.1"/>
    <property type="molecule type" value="Genomic_DNA"/>
</dbReference>
<dbReference type="SUPFAM" id="SSF53850">
    <property type="entry name" value="Periplasmic binding protein-like II"/>
    <property type="match status" value="1"/>
</dbReference>
<dbReference type="EMBL" id="PPUQ01000003">
    <property type="protein sequence ID" value="RDC40588.1"/>
    <property type="molecule type" value="Genomic_DNA"/>
</dbReference>
<dbReference type="GO" id="GO:0003700">
    <property type="term" value="F:DNA-binding transcription factor activity"/>
    <property type="evidence" value="ECO:0007669"/>
    <property type="project" value="InterPro"/>
</dbReference>
<evidence type="ECO:0000256" key="2">
    <source>
        <dbReference type="ARBA" id="ARBA00023015"/>
    </source>
</evidence>
<dbReference type="Proteomes" id="UP000253857">
    <property type="component" value="Unassembled WGS sequence"/>
</dbReference>
<dbReference type="InterPro" id="IPR036388">
    <property type="entry name" value="WH-like_DNA-bd_sf"/>
</dbReference>
<organism evidence="6 8">
    <name type="scientific">Eggerthella lenta</name>
    <name type="common">Eubacterium lentum</name>
    <dbReference type="NCBI Taxonomy" id="84112"/>
    <lineage>
        <taxon>Bacteria</taxon>
        <taxon>Bacillati</taxon>
        <taxon>Actinomycetota</taxon>
        <taxon>Coriobacteriia</taxon>
        <taxon>Eggerthellales</taxon>
        <taxon>Eggerthellaceae</taxon>
        <taxon>Eggerthella</taxon>
    </lineage>
</organism>
<dbReference type="FunFam" id="1.10.10.10:FF:000001">
    <property type="entry name" value="LysR family transcriptional regulator"/>
    <property type="match status" value="1"/>
</dbReference>
<dbReference type="Pfam" id="PF00126">
    <property type="entry name" value="HTH_1"/>
    <property type="match status" value="1"/>
</dbReference>
<dbReference type="Pfam" id="PF03466">
    <property type="entry name" value="LysR_substrate"/>
    <property type="match status" value="1"/>
</dbReference>
<gene>
    <name evidence="7" type="ORF">C1853_04115</name>
    <name evidence="6" type="ORF">C1871_09785</name>
</gene>
<proteinExistence type="inferred from homology"/>
<protein>
    <submittedName>
        <fullName evidence="6">LysR family transcriptional regulator</fullName>
    </submittedName>
</protein>
<evidence type="ECO:0000256" key="1">
    <source>
        <dbReference type="ARBA" id="ARBA00009437"/>
    </source>
</evidence>
<evidence type="ECO:0000313" key="6">
    <source>
        <dbReference type="EMBL" id="RDB84590.1"/>
    </source>
</evidence>
<evidence type="ECO:0000259" key="5">
    <source>
        <dbReference type="PROSITE" id="PS50931"/>
    </source>
</evidence>
<dbReference type="SUPFAM" id="SSF46785">
    <property type="entry name" value="Winged helix' DNA-binding domain"/>
    <property type="match status" value="1"/>
</dbReference>
<dbReference type="AlphaFoldDB" id="A0A369N768"/>
<dbReference type="Gene3D" id="1.10.10.10">
    <property type="entry name" value="Winged helix-like DNA-binding domain superfamily/Winged helix DNA-binding domain"/>
    <property type="match status" value="1"/>
</dbReference>
<dbReference type="PANTHER" id="PTHR30346">
    <property type="entry name" value="TRANSCRIPTIONAL DUAL REGULATOR HCAR-RELATED"/>
    <property type="match status" value="1"/>
</dbReference>
<keyword evidence="3" id="KW-0238">DNA-binding</keyword>
<dbReference type="InterPro" id="IPR036390">
    <property type="entry name" value="WH_DNA-bd_sf"/>
</dbReference>
<evidence type="ECO:0000313" key="9">
    <source>
        <dbReference type="Proteomes" id="UP000253915"/>
    </source>
</evidence>
<keyword evidence="4" id="KW-0804">Transcription</keyword>
<dbReference type="InterPro" id="IPR000847">
    <property type="entry name" value="LysR_HTH_N"/>
</dbReference>
<comment type="caution">
    <text evidence="6">The sequence shown here is derived from an EMBL/GenBank/DDBJ whole genome shotgun (WGS) entry which is preliminary data.</text>
</comment>
<evidence type="ECO:0000256" key="4">
    <source>
        <dbReference type="ARBA" id="ARBA00023163"/>
    </source>
</evidence>
<dbReference type="OMA" id="EARYFHE"/>
<dbReference type="Gene3D" id="3.40.190.290">
    <property type="match status" value="1"/>
</dbReference>
<dbReference type="RefSeq" id="WP_009304342.1">
    <property type="nucleotide sequence ID" value="NZ_AP031442.1"/>
</dbReference>
<name>A0A369N768_EGGLN</name>
<dbReference type="InterPro" id="IPR005119">
    <property type="entry name" value="LysR_subst-bd"/>
</dbReference>
<keyword evidence="2" id="KW-0805">Transcription regulation</keyword>
<dbReference type="PRINTS" id="PR00039">
    <property type="entry name" value="HTHLYSR"/>
</dbReference>
<dbReference type="PROSITE" id="PS50931">
    <property type="entry name" value="HTH_LYSR"/>
    <property type="match status" value="1"/>
</dbReference>
<dbReference type="GO" id="GO:0032993">
    <property type="term" value="C:protein-DNA complex"/>
    <property type="evidence" value="ECO:0007669"/>
    <property type="project" value="TreeGrafter"/>
</dbReference>
<evidence type="ECO:0000313" key="8">
    <source>
        <dbReference type="Proteomes" id="UP000253857"/>
    </source>
</evidence>
<dbReference type="Proteomes" id="UP000253915">
    <property type="component" value="Unassembled WGS sequence"/>
</dbReference>
<sequence length="308" mass="34338">MNLSQLYYFRKLAELQHYAKAAKELYITQPSLSNAISSLEQELGVSLFQKTGRNIHLTKYGAEFLAYVNKGLEQIDKGIAIMKNYAGTGDGGKIDLGCIITVQTDFIPKLLNGYKAAAGGVAFNVREDTSIPLVKDLLSGCYDVVFCAKGNEDPDLAYVPVLTQKVVVAMSSDCPLVEKEFVTPTDLLEQHLITYVDTIPLGRAVRRMLDECGIKNVEYSYLDESILAGFAANGVEAAVMLDTFLLRSVDDVVVRPFYPSALDRRSCHHRVYMAYSTKNYHPYRVDHFIQHVIETKALKPDPNACYID</sequence>
<dbReference type="GO" id="GO:0003677">
    <property type="term" value="F:DNA binding"/>
    <property type="evidence" value="ECO:0007669"/>
    <property type="project" value="UniProtKB-KW"/>
</dbReference>
<evidence type="ECO:0000313" key="7">
    <source>
        <dbReference type="EMBL" id="RDC40588.1"/>
    </source>
</evidence>
<feature type="domain" description="HTH lysR-type" evidence="5">
    <location>
        <begin position="1"/>
        <end position="58"/>
    </location>
</feature>
<evidence type="ECO:0000256" key="3">
    <source>
        <dbReference type="ARBA" id="ARBA00023125"/>
    </source>
</evidence>
<dbReference type="PANTHER" id="PTHR30346:SF28">
    <property type="entry name" value="HTH-TYPE TRANSCRIPTIONAL REGULATOR CYNR"/>
    <property type="match status" value="1"/>
</dbReference>
<accession>A0A369N768</accession>